<comment type="catalytic activity">
    <reaction evidence="8">
        <text>tRNA(Glu) + L-glutamate + ATP = L-glutamyl-tRNA(Glu) + AMP + diphosphate</text>
        <dbReference type="Rhea" id="RHEA:23540"/>
        <dbReference type="Rhea" id="RHEA-COMP:9663"/>
        <dbReference type="Rhea" id="RHEA-COMP:9680"/>
        <dbReference type="ChEBI" id="CHEBI:29985"/>
        <dbReference type="ChEBI" id="CHEBI:30616"/>
        <dbReference type="ChEBI" id="CHEBI:33019"/>
        <dbReference type="ChEBI" id="CHEBI:78442"/>
        <dbReference type="ChEBI" id="CHEBI:78520"/>
        <dbReference type="ChEBI" id="CHEBI:456215"/>
        <dbReference type="EC" id="6.1.1.17"/>
    </reaction>
</comment>
<dbReference type="PANTHER" id="PTHR43311">
    <property type="entry name" value="GLUTAMATE--TRNA LIGASE"/>
    <property type="match status" value="1"/>
</dbReference>
<feature type="binding site" evidence="8">
    <location>
        <position position="248"/>
    </location>
    <ligand>
        <name>ATP</name>
        <dbReference type="ChEBI" id="CHEBI:30616"/>
    </ligand>
</feature>
<keyword evidence="6 8" id="KW-0648">Protein biosynthesis</keyword>
<dbReference type="SUPFAM" id="SSF52374">
    <property type="entry name" value="Nucleotidylyl transferase"/>
    <property type="match status" value="1"/>
</dbReference>
<evidence type="ECO:0000256" key="5">
    <source>
        <dbReference type="ARBA" id="ARBA00022840"/>
    </source>
</evidence>
<evidence type="ECO:0000256" key="1">
    <source>
        <dbReference type="ARBA" id="ARBA00007894"/>
    </source>
</evidence>
<sequence length="451" mass="49596">MTVAVRFAPSPTGLLHIGNLRAALTNWLFARKAGGSFLYRLDDTDEERSTPAFAAAIEEDLRWLGLDWDRFARESDRYGRYDAAVAALKRAGRLYPCYETAEELALKRAALLSQGRPPIYDRAALKLGDADRARLEAEGRRPHWRFRLEPGEIVWDDLIQGHKSFQAADLSDPVLIREDGRPLYTLTSVVDDLDFAITHIIRGEDHVTNTAVQVQLFQALAAAEGQGGVPVFAHFPLIAGAEGEGLSKRLGSFSLRSLREQGVEPLALCSYMAKLGTSDAIEARLSLAELAAEFDLARMGRGTPRFDPDELARLNAQVLHAQPFAAVRERLRALGLDGADEAFWQAVRPNLTRLADALEWWQVAHAPLTPVIADAAFVAAAAELLPPEPWGPETWGGWTAAVKERTGAKGKALFLPLRLALTAREHGPELKTLLPLIGRERALKRLSGRTA</sequence>
<feature type="short sequence motif" description="'HIGH' region" evidence="8">
    <location>
        <begin position="9"/>
        <end position="19"/>
    </location>
</feature>
<keyword evidence="2 8" id="KW-0963">Cytoplasm</keyword>
<accession>A0ABW2KR97</accession>
<dbReference type="InterPro" id="IPR020751">
    <property type="entry name" value="aa-tRNA-synth_I_codon-bd_sub2"/>
</dbReference>
<proteinExistence type="inferred from homology"/>
<protein>
    <recommendedName>
        <fullName evidence="8">Glutamate--tRNA ligase</fullName>
        <ecNumber evidence="8">6.1.1.17</ecNumber>
    </recommendedName>
    <alternativeName>
        <fullName evidence="8">Glutamyl-tRNA synthetase</fullName>
        <shortName evidence="8">GluRS</shortName>
    </alternativeName>
</protein>
<dbReference type="SUPFAM" id="SSF48163">
    <property type="entry name" value="An anticodon-binding domain of class I aminoacyl-tRNA synthetases"/>
    <property type="match status" value="1"/>
</dbReference>
<evidence type="ECO:0000313" key="12">
    <source>
        <dbReference type="Proteomes" id="UP001596456"/>
    </source>
</evidence>
<dbReference type="HAMAP" id="MF_00022">
    <property type="entry name" value="Glu_tRNA_synth_type1"/>
    <property type="match status" value="1"/>
</dbReference>
<dbReference type="Proteomes" id="UP001596456">
    <property type="component" value="Unassembled WGS sequence"/>
</dbReference>
<reference evidence="12" key="1">
    <citation type="journal article" date="2019" name="Int. J. Syst. Evol. Microbiol.">
        <title>The Global Catalogue of Microorganisms (GCM) 10K type strain sequencing project: providing services to taxonomists for standard genome sequencing and annotation.</title>
        <authorList>
            <consortium name="The Broad Institute Genomics Platform"/>
            <consortium name="The Broad Institute Genome Sequencing Center for Infectious Disease"/>
            <person name="Wu L."/>
            <person name="Ma J."/>
        </authorList>
    </citation>
    <scope>NUCLEOTIDE SEQUENCE [LARGE SCALE GENOMIC DNA]</scope>
    <source>
        <strain evidence="12">CGMCC 1.16275</strain>
    </source>
</reference>
<feature type="short sequence motif" description="'KMSKS' region" evidence="8">
    <location>
        <begin position="245"/>
        <end position="249"/>
    </location>
</feature>
<dbReference type="RefSeq" id="WP_377355967.1">
    <property type="nucleotide sequence ID" value="NZ_JBHTCM010000004.1"/>
</dbReference>
<keyword evidence="4 8" id="KW-0547">Nucleotide-binding</keyword>
<evidence type="ECO:0000256" key="7">
    <source>
        <dbReference type="ARBA" id="ARBA00023146"/>
    </source>
</evidence>
<evidence type="ECO:0000256" key="3">
    <source>
        <dbReference type="ARBA" id="ARBA00022598"/>
    </source>
</evidence>
<evidence type="ECO:0000259" key="9">
    <source>
        <dbReference type="Pfam" id="PF00749"/>
    </source>
</evidence>
<keyword evidence="3 8" id="KW-0436">Ligase</keyword>
<name>A0ABW2KR97_9PROT</name>
<dbReference type="PROSITE" id="PS00178">
    <property type="entry name" value="AA_TRNA_LIGASE_I"/>
    <property type="match status" value="1"/>
</dbReference>
<feature type="domain" description="Aminoacyl-tRNA synthetase class I anticodon-binding" evidence="10">
    <location>
        <begin position="388"/>
        <end position="447"/>
    </location>
</feature>
<dbReference type="PANTHER" id="PTHR43311:SF2">
    <property type="entry name" value="GLUTAMATE--TRNA LIGASE, MITOCHONDRIAL-RELATED"/>
    <property type="match status" value="1"/>
</dbReference>
<evidence type="ECO:0000256" key="6">
    <source>
        <dbReference type="ARBA" id="ARBA00022917"/>
    </source>
</evidence>
<dbReference type="Gene3D" id="3.40.50.620">
    <property type="entry name" value="HUPs"/>
    <property type="match status" value="1"/>
</dbReference>
<evidence type="ECO:0000256" key="8">
    <source>
        <dbReference type="HAMAP-Rule" id="MF_00022"/>
    </source>
</evidence>
<dbReference type="InterPro" id="IPR045462">
    <property type="entry name" value="aa-tRNA-synth_I_cd-bd"/>
</dbReference>
<dbReference type="InterPro" id="IPR020058">
    <property type="entry name" value="Glu/Gln-tRNA-synth_Ib_cat-dom"/>
</dbReference>
<evidence type="ECO:0000259" key="10">
    <source>
        <dbReference type="Pfam" id="PF19269"/>
    </source>
</evidence>
<dbReference type="InterPro" id="IPR000924">
    <property type="entry name" value="Glu/Gln-tRNA-synth"/>
</dbReference>
<dbReference type="GO" id="GO:0004818">
    <property type="term" value="F:glutamate-tRNA ligase activity"/>
    <property type="evidence" value="ECO:0007669"/>
    <property type="project" value="UniProtKB-EC"/>
</dbReference>
<evidence type="ECO:0000256" key="4">
    <source>
        <dbReference type="ARBA" id="ARBA00022741"/>
    </source>
</evidence>
<keyword evidence="5 8" id="KW-0067">ATP-binding</keyword>
<comment type="similarity">
    <text evidence="1 8">Belongs to the class-I aminoacyl-tRNA synthetase family. Glutamate--tRNA ligase type 1 subfamily.</text>
</comment>
<feature type="domain" description="Glutamyl/glutaminyl-tRNA synthetase class Ib catalytic" evidence="9">
    <location>
        <begin position="3"/>
        <end position="311"/>
    </location>
</feature>
<dbReference type="InterPro" id="IPR014729">
    <property type="entry name" value="Rossmann-like_a/b/a_fold"/>
</dbReference>
<comment type="caution">
    <text evidence="8">Lacks conserved residue(s) required for the propagation of feature annotation.</text>
</comment>
<dbReference type="InterPro" id="IPR001412">
    <property type="entry name" value="aa-tRNA-synth_I_CS"/>
</dbReference>
<dbReference type="EMBL" id="JBHTCM010000004">
    <property type="protein sequence ID" value="MFC7331900.1"/>
    <property type="molecule type" value="Genomic_DNA"/>
</dbReference>
<keyword evidence="7 8" id="KW-0030">Aminoacyl-tRNA synthetase</keyword>
<comment type="subcellular location">
    <subcellularLocation>
        <location evidence="8">Cytoplasm</location>
    </subcellularLocation>
</comment>
<dbReference type="EC" id="6.1.1.17" evidence="8"/>
<dbReference type="Gene3D" id="1.10.10.350">
    <property type="match status" value="1"/>
</dbReference>
<comment type="function">
    <text evidence="8">Catalyzes the attachment of glutamate to tRNA(Glu) in a two-step reaction: glutamate is first activated by ATP to form Glu-AMP and then transferred to the acceptor end of tRNA(Glu).</text>
</comment>
<dbReference type="Pfam" id="PF19269">
    <property type="entry name" value="Anticodon_2"/>
    <property type="match status" value="1"/>
</dbReference>
<evidence type="ECO:0000256" key="2">
    <source>
        <dbReference type="ARBA" id="ARBA00022490"/>
    </source>
</evidence>
<gene>
    <name evidence="8 11" type="primary">gltX</name>
    <name evidence="11" type="ORF">ACFQPS_01870</name>
</gene>
<organism evidence="11 12">
    <name type="scientific">Rhodocista pekingensis</name>
    <dbReference type="NCBI Taxonomy" id="201185"/>
    <lineage>
        <taxon>Bacteria</taxon>
        <taxon>Pseudomonadati</taxon>
        <taxon>Pseudomonadota</taxon>
        <taxon>Alphaproteobacteria</taxon>
        <taxon>Rhodospirillales</taxon>
        <taxon>Azospirillaceae</taxon>
        <taxon>Rhodocista</taxon>
    </lineage>
</organism>
<comment type="subunit">
    <text evidence="8">Monomer.</text>
</comment>
<comment type="caution">
    <text evidence="11">The sequence shown here is derived from an EMBL/GenBank/DDBJ whole genome shotgun (WGS) entry which is preliminary data.</text>
</comment>
<dbReference type="NCBIfam" id="TIGR00464">
    <property type="entry name" value="gltX_bact"/>
    <property type="match status" value="1"/>
</dbReference>
<dbReference type="PRINTS" id="PR00987">
    <property type="entry name" value="TRNASYNTHGLU"/>
</dbReference>
<dbReference type="InterPro" id="IPR004527">
    <property type="entry name" value="Glu-tRNA-ligase_bac/mito"/>
</dbReference>
<dbReference type="InterPro" id="IPR008925">
    <property type="entry name" value="aa_tRNA-synth_I_cd-bd_sf"/>
</dbReference>
<dbReference type="Pfam" id="PF00749">
    <property type="entry name" value="tRNA-synt_1c"/>
    <property type="match status" value="1"/>
</dbReference>
<evidence type="ECO:0000313" key="11">
    <source>
        <dbReference type="EMBL" id="MFC7331900.1"/>
    </source>
</evidence>
<dbReference type="InterPro" id="IPR049940">
    <property type="entry name" value="GluQ/Sye"/>
</dbReference>
<keyword evidence="12" id="KW-1185">Reference proteome</keyword>